<keyword evidence="2" id="KW-1185">Reference proteome</keyword>
<evidence type="ECO:0000313" key="2">
    <source>
        <dbReference type="Proteomes" id="UP000703661"/>
    </source>
</evidence>
<gene>
    <name evidence="1" type="ORF">BGZ80_001974</name>
</gene>
<feature type="non-terminal residue" evidence="1">
    <location>
        <position position="1"/>
    </location>
</feature>
<organism evidence="1 2">
    <name type="scientific">Entomortierella chlamydospora</name>
    <dbReference type="NCBI Taxonomy" id="101097"/>
    <lineage>
        <taxon>Eukaryota</taxon>
        <taxon>Fungi</taxon>
        <taxon>Fungi incertae sedis</taxon>
        <taxon>Mucoromycota</taxon>
        <taxon>Mortierellomycotina</taxon>
        <taxon>Mortierellomycetes</taxon>
        <taxon>Mortierellales</taxon>
        <taxon>Mortierellaceae</taxon>
        <taxon>Entomortierella</taxon>
    </lineage>
</organism>
<dbReference type="EMBL" id="JAAAID010001472">
    <property type="protein sequence ID" value="KAG0009877.1"/>
    <property type="molecule type" value="Genomic_DNA"/>
</dbReference>
<sequence length="440" mass="50072">VNYRLSCRTRPILPLLSNLIEAHSSSLKQFQFDGWNNIISVQTFNAVGMCQGLTSLWLSNVILPSTAFKALLDACANIGKVAEEEDGDSIYSISRKKPGGLAELRLEDLSIRDFSAEIFATQTPLSHVEQIHIQEIYGMEPNAQLQLLALCPNIRSLYWRGILFKVKFQVHQWVYYIEAGMWPLLTCLDVLGEEFYDEALSRVISRLPLSLEKLLVRATGFGRMAFNSLISTERHYNHIRELELFACSDVTSSMIQQIMVKMPALESFSANRLCVTDILGTPSETNRNDGDVGDNGHRHGRGREWVCKNLRTLRLCIDMGVASDPTTLEYNERQRQVHLRLSTLQSLEVLELSRNLPYRAGIIKVRKLDHKMNTGLRYLASLKRIRKFLFRPGQSLTTEEIEWMKDTWKSLSTVSRNMNLDQDVNDKLVANLAQHGIAVV</sequence>
<dbReference type="Proteomes" id="UP000703661">
    <property type="component" value="Unassembled WGS sequence"/>
</dbReference>
<protein>
    <submittedName>
        <fullName evidence="1">Uncharacterized protein</fullName>
    </submittedName>
</protein>
<comment type="caution">
    <text evidence="1">The sequence shown here is derived from an EMBL/GenBank/DDBJ whole genome shotgun (WGS) entry which is preliminary data.</text>
</comment>
<dbReference type="SUPFAM" id="SSF52047">
    <property type="entry name" value="RNI-like"/>
    <property type="match status" value="1"/>
</dbReference>
<evidence type="ECO:0000313" key="1">
    <source>
        <dbReference type="EMBL" id="KAG0009877.1"/>
    </source>
</evidence>
<accession>A0A9P6SXZ0</accession>
<dbReference type="InterPro" id="IPR032675">
    <property type="entry name" value="LRR_dom_sf"/>
</dbReference>
<reference evidence="1" key="1">
    <citation type="journal article" date="2020" name="Fungal Divers.">
        <title>Resolving the Mortierellaceae phylogeny through synthesis of multi-gene phylogenetics and phylogenomics.</title>
        <authorList>
            <person name="Vandepol N."/>
            <person name="Liber J."/>
            <person name="Desiro A."/>
            <person name="Na H."/>
            <person name="Kennedy M."/>
            <person name="Barry K."/>
            <person name="Grigoriev I.V."/>
            <person name="Miller A.N."/>
            <person name="O'Donnell K."/>
            <person name="Stajich J.E."/>
            <person name="Bonito G."/>
        </authorList>
    </citation>
    <scope>NUCLEOTIDE SEQUENCE</scope>
    <source>
        <strain evidence="1">NRRL 2769</strain>
    </source>
</reference>
<dbReference type="AlphaFoldDB" id="A0A9P6SXZ0"/>
<proteinExistence type="predicted"/>
<name>A0A9P6SXZ0_9FUNG</name>
<dbReference type="Gene3D" id="3.80.10.10">
    <property type="entry name" value="Ribonuclease Inhibitor"/>
    <property type="match status" value="1"/>
</dbReference>